<evidence type="ECO:0008006" key="10">
    <source>
        <dbReference type="Google" id="ProtNLM"/>
    </source>
</evidence>
<dbReference type="VEuPathDB" id="VectorBase:GAUT004763"/>
<dbReference type="Pfam" id="PF22486">
    <property type="entry name" value="MATH_2"/>
    <property type="match status" value="1"/>
</dbReference>
<dbReference type="InterPro" id="IPR000210">
    <property type="entry name" value="BTB/POZ_dom"/>
</dbReference>
<sequence>MEVNSVPSVATVPEYWGHTKVKMLRFAYKWTIDDFSFWCEEESKSLSSPSFFADDSEKLKWRLSLNIFEKSVSIYLELLSGSTSSGVSAKCDMSILNEAKERKNTKNLRLHRCVNGSEWGYKDFINKDQLLNKANGLLPKDKLTIFCEFCVKGEVIDVSSQSQTQQFKLSAFKLNEDLGKLFDSEKFSDVTVAVGDHSFRVHKAVLAARSDVFAAMFEHEMVECKLNRVAINDIDPEVILEMLRFIYTGEAPNLDKMADDLLAAADKYALNDLKLMCAKALCTKLSVESAAEILMLADLHSVDQLKAQSIHFINTHATDVIETQSWQNMVTTHPHLVAEAFRILATK</sequence>
<dbReference type="EnsemblMetazoa" id="GAUT004763-RA">
    <property type="protein sequence ID" value="GAUT004763-PA"/>
    <property type="gene ID" value="GAUT004763"/>
</dbReference>
<dbReference type="Pfam" id="PF24570">
    <property type="entry name" value="BACK_BPM_SPOP"/>
    <property type="match status" value="1"/>
</dbReference>
<organism evidence="8 9">
    <name type="scientific">Glossina austeni</name>
    <name type="common">Savannah tsetse fly</name>
    <dbReference type="NCBI Taxonomy" id="7395"/>
    <lineage>
        <taxon>Eukaryota</taxon>
        <taxon>Metazoa</taxon>
        <taxon>Ecdysozoa</taxon>
        <taxon>Arthropoda</taxon>
        <taxon>Hexapoda</taxon>
        <taxon>Insecta</taxon>
        <taxon>Pterygota</taxon>
        <taxon>Neoptera</taxon>
        <taxon>Endopterygota</taxon>
        <taxon>Diptera</taxon>
        <taxon>Brachycera</taxon>
        <taxon>Muscomorpha</taxon>
        <taxon>Hippoboscoidea</taxon>
        <taxon>Glossinidae</taxon>
        <taxon>Glossina</taxon>
    </lineage>
</organism>
<evidence type="ECO:0000256" key="1">
    <source>
        <dbReference type="ARBA" id="ARBA00004123"/>
    </source>
</evidence>
<dbReference type="SUPFAM" id="SSF49599">
    <property type="entry name" value="TRAF domain-like"/>
    <property type="match status" value="1"/>
</dbReference>
<accession>A0A1A9UH61</accession>
<comment type="subcellular location">
    <subcellularLocation>
        <location evidence="1">Nucleus</location>
    </subcellularLocation>
</comment>
<dbReference type="PROSITE" id="PS50097">
    <property type="entry name" value="BTB"/>
    <property type="match status" value="1"/>
</dbReference>
<dbReference type="GO" id="GO:0030163">
    <property type="term" value="P:protein catabolic process"/>
    <property type="evidence" value="ECO:0007669"/>
    <property type="project" value="UniProtKB-ARBA"/>
</dbReference>
<dbReference type="Gene3D" id="6.20.250.50">
    <property type="match status" value="1"/>
</dbReference>
<name>A0A1A9UH61_GLOAU</name>
<evidence type="ECO:0000313" key="9">
    <source>
        <dbReference type="Proteomes" id="UP000078200"/>
    </source>
</evidence>
<keyword evidence="9" id="KW-1185">Reference proteome</keyword>
<evidence type="ECO:0000313" key="8">
    <source>
        <dbReference type="EnsemblMetazoa" id="GAUT004763-PA"/>
    </source>
</evidence>
<dbReference type="GO" id="GO:0005634">
    <property type="term" value="C:nucleus"/>
    <property type="evidence" value="ECO:0007669"/>
    <property type="project" value="UniProtKB-SubCell"/>
</dbReference>
<protein>
    <recommendedName>
        <fullName evidence="10">BTB domain-containing protein</fullName>
    </recommendedName>
</protein>
<evidence type="ECO:0000259" key="7">
    <source>
        <dbReference type="PROSITE" id="PS50144"/>
    </source>
</evidence>
<keyword evidence="5" id="KW-0539">Nucleus</keyword>
<dbReference type="InterPro" id="IPR008974">
    <property type="entry name" value="TRAF-like"/>
</dbReference>
<dbReference type="PANTHER" id="PTHR24413">
    <property type="entry name" value="SPECKLE-TYPE POZ PROTEIN"/>
    <property type="match status" value="1"/>
</dbReference>
<evidence type="ECO:0000256" key="5">
    <source>
        <dbReference type="ARBA" id="ARBA00023242"/>
    </source>
</evidence>
<dbReference type="STRING" id="7395.A0A1A9UH61"/>
<dbReference type="Gene3D" id="3.30.710.10">
    <property type="entry name" value="Potassium Channel Kv1.1, Chain A"/>
    <property type="match status" value="1"/>
</dbReference>
<feature type="domain" description="BTB" evidence="6">
    <location>
        <begin position="188"/>
        <end position="250"/>
    </location>
</feature>
<dbReference type="InterPro" id="IPR011333">
    <property type="entry name" value="SKP1/BTB/POZ_sf"/>
</dbReference>
<dbReference type="SMART" id="SM00225">
    <property type="entry name" value="BTB"/>
    <property type="match status" value="1"/>
</dbReference>
<proteinExistence type="inferred from homology"/>
<evidence type="ECO:0000256" key="2">
    <source>
        <dbReference type="ARBA" id="ARBA00004906"/>
    </source>
</evidence>
<evidence type="ECO:0000256" key="4">
    <source>
        <dbReference type="ARBA" id="ARBA00022786"/>
    </source>
</evidence>
<dbReference type="InterPro" id="IPR056423">
    <property type="entry name" value="BACK_BPM_SPOP"/>
</dbReference>
<feature type="domain" description="MATH" evidence="7">
    <location>
        <begin position="25"/>
        <end position="149"/>
    </location>
</feature>
<dbReference type="InterPro" id="IPR002083">
    <property type="entry name" value="MATH/TRAF_dom"/>
</dbReference>
<dbReference type="Gene3D" id="2.60.210.10">
    <property type="entry name" value="Apoptosis, Tumor Necrosis Factor Receptor Associated Protein 2, Chain A"/>
    <property type="match status" value="1"/>
</dbReference>
<dbReference type="Proteomes" id="UP000078200">
    <property type="component" value="Unassembled WGS sequence"/>
</dbReference>
<keyword evidence="4" id="KW-0833">Ubl conjugation pathway</keyword>
<dbReference type="AlphaFoldDB" id="A0A1A9UH61"/>
<evidence type="ECO:0000256" key="3">
    <source>
        <dbReference type="ARBA" id="ARBA00010846"/>
    </source>
</evidence>
<comment type="pathway">
    <text evidence="2">Protein modification; protein ubiquitination.</text>
</comment>
<dbReference type="SUPFAM" id="SSF54695">
    <property type="entry name" value="POZ domain"/>
    <property type="match status" value="1"/>
</dbReference>
<reference evidence="8" key="1">
    <citation type="submission" date="2020-05" db="UniProtKB">
        <authorList>
            <consortium name="EnsemblMetazoa"/>
        </authorList>
    </citation>
    <scope>IDENTIFICATION</scope>
    <source>
        <strain evidence="8">TTRI</strain>
    </source>
</reference>
<dbReference type="Gene3D" id="6.10.250.3030">
    <property type="match status" value="1"/>
</dbReference>
<dbReference type="PROSITE" id="PS50144">
    <property type="entry name" value="MATH"/>
    <property type="match status" value="1"/>
</dbReference>
<evidence type="ECO:0000259" key="6">
    <source>
        <dbReference type="PROSITE" id="PS50097"/>
    </source>
</evidence>
<dbReference type="FunFam" id="3.30.710.10:FF:000159">
    <property type="entry name" value="Speckle-type POZ protein B"/>
    <property type="match status" value="1"/>
</dbReference>
<comment type="similarity">
    <text evidence="3">Belongs to the Tdpoz family.</text>
</comment>
<dbReference type="Pfam" id="PF00651">
    <property type="entry name" value="BTB"/>
    <property type="match status" value="1"/>
</dbReference>